<evidence type="ECO:0000256" key="1">
    <source>
        <dbReference type="ARBA" id="ARBA00023125"/>
    </source>
</evidence>
<protein>
    <submittedName>
        <fullName evidence="3">MerR family transcriptional regulator</fullName>
    </submittedName>
</protein>
<feature type="domain" description="HTH merR-type" evidence="2">
    <location>
        <begin position="8"/>
        <end position="77"/>
    </location>
</feature>
<dbReference type="SMART" id="SM00422">
    <property type="entry name" value="HTH_MERR"/>
    <property type="match status" value="1"/>
</dbReference>
<dbReference type="PANTHER" id="PTHR30204">
    <property type="entry name" value="REDOX-CYCLING DRUG-SENSING TRANSCRIPTIONAL ACTIVATOR SOXR"/>
    <property type="match status" value="1"/>
</dbReference>
<organism evidence="3 4">
    <name type="scientific">Velocimicrobium porci</name>
    <dbReference type="NCBI Taxonomy" id="2606634"/>
    <lineage>
        <taxon>Bacteria</taxon>
        <taxon>Bacillati</taxon>
        <taxon>Bacillota</taxon>
        <taxon>Clostridia</taxon>
        <taxon>Lachnospirales</taxon>
        <taxon>Lachnospiraceae</taxon>
        <taxon>Velocimicrobium</taxon>
    </lineage>
</organism>
<dbReference type="InterPro" id="IPR009061">
    <property type="entry name" value="DNA-bd_dom_put_sf"/>
</dbReference>
<evidence type="ECO:0000313" key="4">
    <source>
        <dbReference type="Proteomes" id="UP000482209"/>
    </source>
</evidence>
<gene>
    <name evidence="3" type="ORF">FYJ58_07055</name>
</gene>
<keyword evidence="1" id="KW-0238">DNA-binding</keyword>
<dbReference type="PROSITE" id="PS50937">
    <property type="entry name" value="HTH_MERR_2"/>
    <property type="match status" value="1"/>
</dbReference>
<dbReference type="InterPro" id="IPR000551">
    <property type="entry name" value="MerR-type_HTH_dom"/>
</dbReference>
<dbReference type="SUPFAM" id="SSF46955">
    <property type="entry name" value="Putative DNA-binding domain"/>
    <property type="match status" value="1"/>
</dbReference>
<dbReference type="Gene3D" id="3.20.80.10">
    <property type="entry name" value="Regulatory factor, effector binding domain"/>
    <property type="match status" value="1"/>
</dbReference>
<dbReference type="InterPro" id="IPR047057">
    <property type="entry name" value="MerR_fam"/>
</dbReference>
<accession>A0A6L5XY84</accession>
<dbReference type="AlphaFoldDB" id="A0A6L5XY84"/>
<name>A0A6L5XY84_9FIRM</name>
<reference evidence="3 4" key="1">
    <citation type="submission" date="2019-08" db="EMBL/GenBank/DDBJ databases">
        <title>In-depth cultivation of the pig gut microbiome towards novel bacterial diversity and tailored functional studies.</title>
        <authorList>
            <person name="Wylensek D."/>
            <person name="Hitch T.C.A."/>
            <person name="Clavel T."/>
        </authorList>
    </citation>
    <scope>NUCLEOTIDE SEQUENCE [LARGE SCALE GENOMIC DNA]</scope>
    <source>
        <strain evidence="3 4">WCA-693-APC-MOT-I</strain>
    </source>
</reference>
<sequence>MSNYSKKFFTTGEFATLCRTTKETLFHYDRIGILKPNHIGKNKYRYYRLEQFYDYDLINTLKAAGSSLAEIKTYLNNQNTDDFINLLKENKKRLSMERRKLEHMEHLLKNAISLTEKALATPYHTPKIIACEEEYFIATYLNCKRPLSPQEEIEALNNHFTYCEQNQIYNEYPLGAIISMDTLKNNNFYESYYCTKLEKPVKTERLYIKPKGTYLTMLHKGFYDTRNTAYQILFDYMKQHSLMICGNSYEQELISYLAVEETDDLVHQISIQIQ</sequence>
<dbReference type="GO" id="GO:0003700">
    <property type="term" value="F:DNA-binding transcription factor activity"/>
    <property type="evidence" value="ECO:0007669"/>
    <property type="project" value="InterPro"/>
</dbReference>
<dbReference type="SUPFAM" id="SSF55136">
    <property type="entry name" value="Probable bacterial effector-binding domain"/>
    <property type="match status" value="1"/>
</dbReference>
<evidence type="ECO:0000313" key="3">
    <source>
        <dbReference type="EMBL" id="MSS63634.1"/>
    </source>
</evidence>
<dbReference type="RefSeq" id="WP_154519032.1">
    <property type="nucleotide sequence ID" value="NZ_VUMT01000008.1"/>
</dbReference>
<comment type="caution">
    <text evidence="3">The sequence shown here is derived from an EMBL/GenBank/DDBJ whole genome shotgun (WGS) entry which is preliminary data.</text>
</comment>
<evidence type="ECO:0000259" key="2">
    <source>
        <dbReference type="PROSITE" id="PS50937"/>
    </source>
</evidence>
<dbReference type="PANTHER" id="PTHR30204:SF85">
    <property type="entry name" value="MULTIDRUG-EFFLUX TRANSPORTER 2 REGULATOR"/>
    <property type="match status" value="1"/>
</dbReference>
<dbReference type="Gene3D" id="1.10.1660.10">
    <property type="match status" value="1"/>
</dbReference>
<dbReference type="EMBL" id="VUMT01000008">
    <property type="protein sequence ID" value="MSS63634.1"/>
    <property type="molecule type" value="Genomic_DNA"/>
</dbReference>
<proteinExistence type="predicted"/>
<dbReference type="Pfam" id="PF13411">
    <property type="entry name" value="MerR_1"/>
    <property type="match status" value="1"/>
</dbReference>
<keyword evidence="4" id="KW-1185">Reference proteome</keyword>
<dbReference type="InterPro" id="IPR011256">
    <property type="entry name" value="Reg_factor_effector_dom_sf"/>
</dbReference>
<dbReference type="GO" id="GO:0003677">
    <property type="term" value="F:DNA binding"/>
    <property type="evidence" value="ECO:0007669"/>
    <property type="project" value="UniProtKB-KW"/>
</dbReference>
<dbReference type="Proteomes" id="UP000482209">
    <property type="component" value="Unassembled WGS sequence"/>
</dbReference>